<dbReference type="AlphaFoldDB" id="A0A9D9NGU4"/>
<comment type="caution">
    <text evidence="1">The sequence shown here is derived from an EMBL/GenBank/DDBJ whole genome shotgun (WGS) entry which is preliminary data.</text>
</comment>
<organism evidence="1 2">
    <name type="scientific">Candidatus Merdivivens pullicola</name>
    <dbReference type="NCBI Taxonomy" id="2840872"/>
    <lineage>
        <taxon>Bacteria</taxon>
        <taxon>Pseudomonadati</taxon>
        <taxon>Bacteroidota</taxon>
        <taxon>Bacteroidia</taxon>
        <taxon>Bacteroidales</taxon>
        <taxon>Muribaculaceae</taxon>
        <taxon>Muribaculaceae incertae sedis</taxon>
        <taxon>Candidatus Merdivivens</taxon>
    </lineage>
</organism>
<evidence type="ECO:0000313" key="1">
    <source>
        <dbReference type="EMBL" id="MBO8472820.1"/>
    </source>
</evidence>
<dbReference type="EMBL" id="JADIMA010000039">
    <property type="protein sequence ID" value="MBO8472820.1"/>
    <property type="molecule type" value="Genomic_DNA"/>
</dbReference>
<name>A0A9D9NGU4_9BACT</name>
<reference evidence="1" key="2">
    <citation type="journal article" date="2021" name="PeerJ">
        <title>Extensive microbial diversity within the chicken gut microbiome revealed by metagenomics and culture.</title>
        <authorList>
            <person name="Gilroy R."/>
            <person name="Ravi A."/>
            <person name="Getino M."/>
            <person name="Pursley I."/>
            <person name="Horton D.L."/>
            <person name="Alikhan N.F."/>
            <person name="Baker D."/>
            <person name="Gharbi K."/>
            <person name="Hall N."/>
            <person name="Watson M."/>
            <person name="Adriaenssens E.M."/>
            <person name="Foster-Nyarko E."/>
            <person name="Jarju S."/>
            <person name="Secka A."/>
            <person name="Antonio M."/>
            <person name="Oren A."/>
            <person name="Chaudhuri R.R."/>
            <person name="La Ragione R."/>
            <person name="Hildebrand F."/>
            <person name="Pallen M.J."/>
        </authorList>
    </citation>
    <scope>NUCLEOTIDE SEQUENCE</scope>
    <source>
        <strain evidence="1">B1-8020</strain>
    </source>
</reference>
<protein>
    <submittedName>
        <fullName evidence="1">Uncharacterized protein</fullName>
    </submittedName>
</protein>
<proteinExistence type="predicted"/>
<gene>
    <name evidence="1" type="ORF">IAB81_04255</name>
</gene>
<sequence>IIRNIKDRFRSPVQFNPQQLFYIYGEKQGRCVIKSPKGRSVFFKPENGKGDGRYMIKKIAEADSGEGLLFGCISSMDKGSEKDFAIFNEWACRKIGLDPDFLKRKD</sequence>
<evidence type="ECO:0000313" key="2">
    <source>
        <dbReference type="Proteomes" id="UP000823604"/>
    </source>
</evidence>
<dbReference type="Proteomes" id="UP000823604">
    <property type="component" value="Unassembled WGS sequence"/>
</dbReference>
<reference evidence="1" key="1">
    <citation type="submission" date="2020-10" db="EMBL/GenBank/DDBJ databases">
        <authorList>
            <person name="Gilroy R."/>
        </authorList>
    </citation>
    <scope>NUCLEOTIDE SEQUENCE</scope>
    <source>
        <strain evidence="1">B1-8020</strain>
    </source>
</reference>
<feature type="non-terminal residue" evidence="1">
    <location>
        <position position="1"/>
    </location>
</feature>
<accession>A0A9D9NGU4</accession>